<name>A0ABW1ZED3_9DEIO</name>
<dbReference type="EMBL" id="JBHSWB010000001">
    <property type="protein sequence ID" value="MFC6659171.1"/>
    <property type="molecule type" value="Genomic_DNA"/>
</dbReference>
<dbReference type="CDD" id="cd00090">
    <property type="entry name" value="HTH_ARSR"/>
    <property type="match status" value="1"/>
</dbReference>
<keyword evidence="6" id="KW-1185">Reference proteome</keyword>
<evidence type="ECO:0000313" key="5">
    <source>
        <dbReference type="EMBL" id="MFC6659171.1"/>
    </source>
</evidence>
<dbReference type="InterPro" id="IPR011991">
    <property type="entry name" value="ArsR-like_HTH"/>
</dbReference>
<accession>A0ABW1ZED3</accession>
<dbReference type="RefSeq" id="WP_380053677.1">
    <property type="nucleotide sequence ID" value="NZ_JBHSWB010000001.1"/>
</dbReference>
<evidence type="ECO:0000256" key="3">
    <source>
        <dbReference type="ARBA" id="ARBA00023163"/>
    </source>
</evidence>
<organism evidence="5 6">
    <name type="scientific">Deinococcus multiflagellatus</name>
    <dbReference type="NCBI Taxonomy" id="1656887"/>
    <lineage>
        <taxon>Bacteria</taxon>
        <taxon>Thermotogati</taxon>
        <taxon>Deinococcota</taxon>
        <taxon>Deinococci</taxon>
        <taxon>Deinococcales</taxon>
        <taxon>Deinococcaceae</taxon>
        <taxon>Deinococcus</taxon>
    </lineage>
</organism>
<keyword evidence="1" id="KW-0805">Transcription regulation</keyword>
<proteinExistence type="predicted"/>
<evidence type="ECO:0000259" key="4">
    <source>
        <dbReference type="SMART" id="SM00418"/>
    </source>
</evidence>
<evidence type="ECO:0000256" key="1">
    <source>
        <dbReference type="ARBA" id="ARBA00023015"/>
    </source>
</evidence>
<evidence type="ECO:0000256" key="2">
    <source>
        <dbReference type="ARBA" id="ARBA00023125"/>
    </source>
</evidence>
<dbReference type="SUPFAM" id="SSF46785">
    <property type="entry name" value="Winged helix' DNA-binding domain"/>
    <property type="match status" value="1"/>
</dbReference>
<dbReference type="PANTHER" id="PTHR43132">
    <property type="entry name" value="ARSENICAL RESISTANCE OPERON REPRESSOR ARSR-RELATED"/>
    <property type="match status" value="1"/>
</dbReference>
<dbReference type="PANTHER" id="PTHR43132:SF2">
    <property type="entry name" value="ARSENICAL RESISTANCE OPERON REPRESSOR ARSR-RELATED"/>
    <property type="match status" value="1"/>
</dbReference>
<evidence type="ECO:0000313" key="6">
    <source>
        <dbReference type="Proteomes" id="UP001596317"/>
    </source>
</evidence>
<dbReference type="InterPro" id="IPR036390">
    <property type="entry name" value="WH_DNA-bd_sf"/>
</dbReference>
<dbReference type="Pfam" id="PF01022">
    <property type="entry name" value="HTH_5"/>
    <property type="match status" value="1"/>
</dbReference>
<keyword evidence="2" id="KW-0238">DNA-binding</keyword>
<dbReference type="Gene3D" id="1.10.10.10">
    <property type="entry name" value="Winged helix-like DNA-binding domain superfamily/Winged helix DNA-binding domain"/>
    <property type="match status" value="1"/>
</dbReference>
<dbReference type="InterPro" id="IPR036388">
    <property type="entry name" value="WH-like_DNA-bd_sf"/>
</dbReference>
<dbReference type="InterPro" id="IPR001845">
    <property type="entry name" value="HTH_ArsR_DNA-bd_dom"/>
</dbReference>
<comment type="caution">
    <text evidence="5">The sequence shown here is derived from an EMBL/GenBank/DDBJ whole genome shotgun (WGS) entry which is preliminary data.</text>
</comment>
<protein>
    <submittedName>
        <fullName evidence="5">ArsR/SmtB family transcription factor</fullName>
    </submittedName>
</protein>
<dbReference type="SMART" id="SM00418">
    <property type="entry name" value="HTH_ARSR"/>
    <property type="match status" value="1"/>
</dbReference>
<gene>
    <name evidence="5" type="ORF">ACFP90_01445</name>
</gene>
<dbReference type="Proteomes" id="UP001596317">
    <property type="component" value="Unassembled WGS sequence"/>
</dbReference>
<feature type="domain" description="HTH arsR-type" evidence="4">
    <location>
        <begin position="18"/>
        <end position="100"/>
    </location>
</feature>
<reference evidence="6" key="1">
    <citation type="journal article" date="2019" name="Int. J. Syst. Evol. Microbiol.">
        <title>The Global Catalogue of Microorganisms (GCM) 10K type strain sequencing project: providing services to taxonomists for standard genome sequencing and annotation.</title>
        <authorList>
            <consortium name="The Broad Institute Genomics Platform"/>
            <consortium name="The Broad Institute Genome Sequencing Center for Infectious Disease"/>
            <person name="Wu L."/>
            <person name="Ma J."/>
        </authorList>
    </citation>
    <scope>NUCLEOTIDE SEQUENCE [LARGE SCALE GENOMIC DNA]</scope>
    <source>
        <strain evidence="6">CCUG 63830</strain>
    </source>
</reference>
<dbReference type="InterPro" id="IPR051011">
    <property type="entry name" value="Metal_resp_trans_reg"/>
</dbReference>
<keyword evidence="3" id="KW-0804">Transcription</keyword>
<sequence length="351" mass="38790">MPVSRHRVLRVEGQEALVVLKALANETRLLLLSQLSQNVMNVSELADALNLPHSTVNFNLNHLHAAGLISFEYEPGTRGSQKLCSKRYDEIVYKLPGVDVESNPHQVSVSMPIGNYTHIEAQPTCGLASETKIIGMLDNPRSMYEPDHVYAQILWFGRAGSVEYTFPNNLPYGALPDTLDLSMELCSEAPQYDPEWPSDITLFINGHEVGTYTSPGDFGGARTHLTPRWWNEDQTTHGLLKHWIVTAQGAYIDGERLSDLTIGDLNLQGANQIKVRLEVRAEARNCGGMTLFGRKFGNYEQDIVMRTSYVFPGEAPACPEAGSDRVWSSLSGAGRHTSKKVDPDVVAVAHT</sequence>